<organism evidence="2 3">
    <name type="scientific">Aliiruegeria lutimaris</name>
    <dbReference type="NCBI Taxonomy" id="571298"/>
    <lineage>
        <taxon>Bacteria</taxon>
        <taxon>Pseudomonadati</taxon>
        <taxon>Pseudomonadota</taxon>
        <taxon>Alphaproteobacteria</taxon>
        <taxon>Rhodobacterales</taxon>
        <taxon>Roseobacteraceae</taxon>
        <taxon>Aliiruegeria</taxon>
    </lineage>
</organism>
<dbReference type="SMART" id="SM00052">
    <property type="entry name" value="EAL"/>
    <property type="match status" value="1"/>
</dbReference>
<dbReference type="Proteomes" id="UP000199382">
    <property type="component" value="Unassembled WGS sequence"/>
</dbReference>
<dbReference type="CDD" id="cd01948">
    <property type="entry name" value="EAL"/>
    <property type="match status" value="1"/>
</dbReference>
<evidence type="ECO:0000259" key="1">
    <source>
        <dbReference type="PROSITE" id="PS50883"/>
    </source>
</evidence>
<name>A0A1G8VYU8_9RHOB</name>
<dbReference type="InterPro" id="IPR050706">
    <property type="entry name" value="Cyclic-di-GMP_PDE-like"/>
</dbReference>
<dbReference type="RefSeq" id="WP_244520710.1">
    <property type="nucleotide sequence ID" value="NZ_FNEK01000022.1"/>
</dbReference>
<dbReference type="InterPro" id="IPR001633">
    <property type="entry name" value="EAL_dom"/>
</dbReference>
<dbReference type="AlphaFoldDB" id="A0A1G8VYU8"/>
<dbReference type="Gene3D" id="3.20.20.450">
    <property type="entry name" value="EAL domain"/>
    <property type="match status" value="1"/>
</dbReference>
<evidence type="ECO:0000313" key="2">
    <source>
        <dbReference type="EMBL" id="SDJ70400.1"/>
    </source>
</evidence>
<dbReference type="InterPro" id="IPR035919">
    <property type="entry name" value="EAL_sf"/>
</dbReference>
<accession>A0A1G8VYU8</accession>
<dbReference type="PANTHER" id="PTHR33121">
    <property type="entry name" value="CYCLIC DI-GMP PHOSPHODIESTERASE PDEF"/>
    <property type="match status" value="1"/>
</dbReference>
<dbReference type="PROSITE" id="PS50883">
    <property type="entry name" value="EAL"/>
    <property type="match status" value="1"/>
</dbReference>
<dbReference type="GO" id="GO:0071111">
    <property type="term" value="F:cyclic-guanylate-specific phosphodiesterase activity"/>
    <property type="evidence" value="ECO:0007669"/>
    <property type="project" value="InterPro"/>
</dbReference>
<keyword evidence="3" id="KW-1185">Reference proteome</keyword>
<protein>
    <submittedName>
        <fullName evidence="2">EAL domain, c-di-GMP-specific phosphodiesterase class I (Or its enzymatically inactive variant)</fullName>
    </submittedName>
</protein>
<dbReference type="EMBL" id="FNEK01000022">
    <property type="protein sequence ID" value="SDJ70400.1"/>
    <property type="molecule type" value="Genomic_DNA"/>
</dbReference>
<dbReference type="Pfam" id="PF00563">
    <property type="entry name" value="EAL"/>
    <property type="match status" value="1"/>
</dbReference>
<dbReference type="STRING" id="571298.SAMN04488026_102261"/>
<evidence type="ECO:0000313" key="3">
    <source>
        <dbReference type="Proteomes" id="UP000199382"/>
    </source>
</evidence>
<proteinExistence type="predicted"/>
<feature type="domain" description="EAL" evidence="1">
    <location>
        <begin position="28"/>
        <end position="278"/>
    </location>
</feature>
<dbReference type="SUPFAM" id="SSF141868">
    <property type="entry name" value="EAL domain-like"/>
    <property type="match status" value="1"/>
</dbReference>
<gene>
    <name evidence="2" type="ORF">SAMN04488026_102261</name>
</gene>
<sequence length="281" mass="31304">MQSGFDEYASMNVERAANPLDAAIAERDADILSMVRRSLDRKDVLLAFQPVVACRNPEHIAFFEGLIRVLDDTGRIIPAAEFINACENTETGRIIDCLALELGLETLARAPELRLAINMSARSIGYSRWTKTLHAGLDGRPTVAERLIIEITESSTIAMPDITKAFMEEMQLIGVSFALDDFGAGYTAFRHLRDFDFDIIKIAGEFIRGIHSDPDNRVLTQALVSISKQFDMFTVAEAVECEEDAKLLIEMGADCMQGYYFGVPTTRPSWPDFPREILRAG</sequence>
<reference evidence="2 3" key="1">
    <citation type="submission" date="2016-10" db="EMBL/GenBank/DDBJ databases">
        <authorList>
            <person name="de Groot N.N."/>
        </authorList>
    </citation>
    <scope>NUCLEOTIDE SEQUENCE [LARGE SCALE GENOMIC DNA]</scope>
    <source>
        <strain evidence="2 3">DSM 25294</strain>
    </source>
</reference>
<dbReference type="PANTHER" id="PTHR33121:SF79">
    <property type="entry name" value="CYCLIC DI-GMP PHOSPHODIESTERASE PDED-RELATED"/>
    <property type="match status" value="1"/>
</dbReference>